<dbReference type="InterPro" id="IPR011049">
    <property type="entry name" value="Serralysin-like_metalloprot_C"/>
</dbReference>
<keyword evidence="4" id="KW-0732">Signal</keyword>
<dbReference type="InterPro" id="IPR050557">
    <property type="entry name" value="RTX_toxin/Mannuronan_C5-epim"/>
</dbReference>
<dbReference type="Proteomes" id="UP001500460">
    <property type="component" value="Unassembled WGS sequence"/>
</dbReference>
<reference evidence="5 6" key="1">
    <citation type="journal article" date="2019" name="Int. J. Syst. Evol. Microbiol.">
        <title>The Global Catalogue of Microorganisms (GCM) 10K type strain sequencing project: providing services to taxonomists for standard genome sequencing and annotation.</title>
        <authorList>
            <consortium name="The Broad Institute Genomics Platform"/>
            <consortium name="The Broad Institute Genome Sequencing Center for Infectious Disease"/>
            <person name="Wu L."/>
            <person name="Ma J."/>
        </authorList>
    </citation>
    <scope>NUCLEOTIDE SEQUENCE [LARGE SCALE GENOMIC DNA]</scope>
    <source>
        <strain evidence="5 6">JCM 6922</strain>
    </source>
</reference>
<evidence type="ECO:0008006" key="7">
    <source>
        <dbReference type="Google" id="ProtNLM"/>
    </source>
</evidence>
<protein>
    <recommendedName>
        <fullName evidence="7">Calcium-binding protein</fullName>
    </recommendedName>
</protein>
<dbReference type="Gene3D" id="2.150.10.10">
    <property type="entry name" value="Serralysin-like metalloprotease, C-terminal"/>
    <property type="match status" value="2"/>
</dbReference>
<feature type="region of interest" description="Disordered" evidence="3">
    <location>
        <begin position="212"/>
        <end position="254"/>
    </location>
</feature>
<dbReference type="PANTHER" id="PTHR38340">
    <property type="entry name" value="S-LAYER PROTEIN"/>
    <property type="match status" value="1"/>
</dbReference>
<evidence type="ECO:0000313" key="6">
    <source>
        <dbReference type="Proteomes" id="UP001500460"/>
    </source>
</evidence>
<dbReference type="EMBL" id="BAAATK010000010">
    <property type="protein sequence ID" value="GAA2432083.1"/>
    <property type="molecule type" value="Genomic_DNA"/>
</dbReference>
<evidence type="ECO:0000313" key="5">
    <source>
        <dbReference type="EMBL" id="GAA2432083.1"/>
    </source>
</evidence>
<dbReference type="PRINTS" id="PR00313">
    <property type="entry name" value="CABNDNGRPT"/>
</dbReference>
<organism evidence="5 6">
    <name type="scientific">Streptomyces glaucus</name>
    <dbReference type="NCBI Taxonomy" id="284029"/>
    <lineage>
        <taxon>Bacteria</taxon>
        <taxon>Bacillati</taxon>
        <taxon>Actinomycetota</taxon>
        <taxon>Actinomycetes</taxon>
        <taxon>Kitasatosporales</taxon>
        <taxon>Streptomycetaceae</taxon>
        <taxon>Streptomyces</taxon>
    </lineage>
</organism>
<dbReference type="InterPro" id="IPR018511">
    <property type="entry name" value="Hemolysin-typ_Ca-bd_CS"/>
</dbReference>
<comment type="subcellular location">
    <subcellularLocation>
        <location evidence="1">Secreted</location>
    </subcellularLocation>
</comment>
<feature type="signal peptide" evidence="4">
    <location>
        <begin position="1"/>
        <end position="32"/>
    </location>
</feature>
<sequence length="312" mass="31193">MFSHHASRRGSRTAAALTLALGAGLAVPFVLAGQAGAGTPSATAALRPYDRAIVYTAAPGQANKVTVDASASEGRTEITYVIDDEVPIDAGDGCTHPDDADRTKVSCTIATPESRDPYPTLDAILGDGDDALAYHNATGQTYYHARIELGDGNDTATHAGSTDGNTVSGGAGDDDLTVGSAGVVYGDEGADTIHAADGTIAQGGDGDDVIFSDGEDGSVDSGAGDDVIHGGAGNQDLSGGDGSDTIHGEAGDDRLYGGRGNDFLYGGTGNDVLYGNSGNDTIYGNSGNDELYGGPGTDTLSGGPGTNVVRQD</sequence>
<evidence type="ECO:0000256" key="4">
    <source>
        <dbReference type="SAM" id="SignalP"/>
    </source>
</evidence>
<feature type="region of interest" description="Disordered" evidence="3">
    <location>
        <begin position="283"/>
        <end position="312"/>
    </location>
</feature>
<dbReference type="PANTHER" id="PTHR38340:SF1">
    <property type="entry name" value="S-LAYER PROTEIN"/>
    <property type="match status" value="1"/>
</dbReference>
<dbReference type="Pfam" id="PF00353">
    <property type="entry name" value="HemolysinCabind"/>
    <property type="match status" value="3"/>
</dbReference>
<feature type="compositionally biased region" description="Polar residues" evidence="3">
    <location>
        <begin position="154"/>
        <end position="168"/>
    </location>
</feature>
<gene>
    <name evidence="5" type="ORF">GCM10010421_20930</name>
</gene>
<dbReference type="PROSITE" id="PS00330">
    <property type="entry name" value="HEMOLYSIN_CALCIUM"/>
    <property type="match status" value="1"/>
</dbReference>
<evidence type="ECO:0000256" key="2">
    <source>
        <dbReference type="ARBA" id="ARBA00022525"/>
    </source>
</evidence>
<evidence type="ECO:0000256" key="3">
    <source>
        <dbReference type="SAM" id="MobiDB-lite"/>
    </source>
</evidence>
<feature type="compositionally biased region" description="Basic and acidic residues" evidence="3">
    <location>
        <begin position="244"/>
        <end position="254"/>
    </location>
</feature>
<keyword evidence="2" id="KW-0964">Secreted</keyword>
<comment type="caution">
    <text evidence="5">The sequence shown here is derived from an EMBL/GenBank/DDBJ whole genome shotgun (WGS) entry which is preliminary data.</text>
</comment>
<dbReference type="InterPro" id="IPR001343">
    <property type="entry name" value="Hemolysn_Ca-bd"/>
</dbReference>
<name>A0ABN3JJU4_9ACTN</name>
<proteinExistence type="predicted"/>
<feature type="region of interest" description="Disordered" evidence="3">
    <location>
        <begin position="154"/>
        <end position="173"/>
    </location>
</feature>
<feature type="chain" id="PRO_5045626090" description="Calcium-binding protein" evidence="4">
    <location>
        <begin position="33"/>
        <end position="312"/>
    </location>
</feature>
<dbReference type="RefSeq" id="WP_344601941.1">
    <property type="nucleotide sequence ID" value="NZ_BAAATK010000010.1"/>
</dbReference>
<evidence type="ECO:0000256" key="1">
    <source>
        <dbReference type="ARBA" id="ARBA00004613"/>
    </source>
</evidence>
<keyword evidence="6" id="KW-1185">Reference proteome</keyword>
<dbReference type="SUPFAM" id="SSF51120">
    <property type="entry name" value="beta-Roll"/>
    <property type="match status" value="1"/>
</dbReference>
<accession>A0ABN3JJU4</accession>